<dbReference type="Pfam" id="PF01535">
    <property type="entry name" value="PPR"/>
    <property type="match status" value="4"/>
</dbReference>
<dbReference type="InterPro" id="IPR011990">
    <property type="entry name" value="TPR-like_helical_dom_sf"/>
</dbReference>
<evidence type="ECO:0000256" key="2">
    <source>
        <dbReference type="ARBA" id="ARBA00022946"/>
    </source>
</evidence>
<keyword evidence="5" id="KW-1185">Reference proteome</keyword>
<dbReference type="FunFam" id="1.25.40.10:FF:000031">
    <property type="entry name" value="Pentatricopeptide repeat-containing protein mitochondrial"/>
    <property type="match status" value="1"/>
</dbReference>
<dbReference type="InterPro" id="IPR002885">
    <property type="entry name" value="PPR_rpt"/>
</dbReference>
<sequence>MAISVAPVNSPPLYLHKSQLRPIRKSLSKNTILTIPDFPSPSDYASAIDSCHFSSLARQIHAHVIKRRFSGHSEFLETRLLVMYGRCSCVDTACYLFDKMLLRTTYTWVAILTVLVNHGLFQKAIGMLKQMLLDGVEFNFYVFPVVLKACAGLNLVELGKYIHGLVLKTGIISNVYVGNALIDMYGKCGLVEDAMKFFYGMMEKDSVSWNSIITACSANAMVYEALKFLEEMSKSVNVEPDVVSWSSAIGGFAQNGHDEEALELFNKMLKSGVKPNSQTLTGLLPSCGRIGVLNLGKELHGYATRHGLITSSFVVNGLMDIYWRCGDIVSAERLFLKLSARNIVSYNTLLMGYSENGKLEKARHLFDNMVLDGVKRDDISWNSIISGYVDNEMDDEAINMFRKMIIDEQIKPNQYHLGSTLLACAASGTFKQGKELHSHAIVRGFTSDPFVGSALVEYYCRCNDLTAAESAFRGISERNTWNWNVLLLGHARKGNFIRSLELMEEMKECGFEPNMYTWNGLIAGYMDNREDKLAFQLFRKLPSEGMKPDIHTIGMVLTMCSRVLSIELGKQVHAHTIRFGYDSEVRIGAPIVDMYCKCGNVPLGVLAFKRIREHNLVSYNTMLAGYATHGLGKEGIEVFNKLIKDGIVPDEITFLSVLSSCVHIGDVEQGHFYYKMMQEYSIEPNLKHYTCMVDLLSRAGQLNQAFNLIRTMPIEPDPVVWSALLNGCVIKRNIELGEIAASKLIELEEGNMANYVLLANLYAVTGKWDDLARIRGLIREKGMHKNPGCSWIEIRDTVHMFLASDESHEENHDIYALLKALHLHMKEFDGVVCI</sequence>
<dbReference type="GO" id="GO:0009451">
    <property type="term" value="P:RNA modification"/>
    <property type="evidence" value="ECO:0007669"/>
    <property type="project" value="InterPro"/>
</dbReference>
<dbReference type="Proteomes" id="UP001140206">
    <property type="component" value="Chromosome 1"/>
</dbReference>
<dbReference type="InterPro" id="IPR046848">
    <property type="entry name" value="E_motif"/>
</dbReference>
<evidence type="ECO:0000313" key="4">
    <source>
        <dbReference type="EMBL" id="KAJ4811943.1"/>
    </source>
</evidence>
<keyword evidence="1" id="KW-0677">Repeat</keyword>
<dbReference type="Pfam" id="PF13812">
    <property type="entry name" value="PPR_3"/>
    <property type="match status" value="1"/>
</dbReference>
<feature type="repeat" description="PPR" evidence="3">
    <location>
        <begin position="650"/>
        <end position="684"/>
    </location>
</feature>
<feature type="repeat" description="PPR" evidence="3">
    <location>
        <begin position="104"/>
        <end position="138"/>
    </location>
</feature>
<evidence type="ECO:0000313" key="5">
    <source>
        <dbReference type="Proteomes" id="UP001140206"/>
    </source>
</evidence>
<dbReference type="PANTHER" id="PTHR47926">
    <property type="entry name" value="PENTATRICOPEPTIDE REPEAT-CONTAINING PROTEIN"/>
    <property type="match status" value="1"/>
</dbReference>
<dbReference type="GO" id="GO:0003723">
    <property type="term" value="F:RNA binding"/>
    <property type="evidence" value="ECO:0007669"/>
    <property type="project" value="InterPro"/>
</dbReference>
<dbReference type="FunFam" id="1.25.40.10:FF:000366">
    <property type="entry name" value="Pentatricopeptide (PPR) repeat-containing protein"/>
    <property type="match status" value="1"/>
</dbReference>
<protein>
    <submittedName>
        <fullName evidence="4">Pentatricopeptide repeat-containing protein</fullName>
    </submittedName>
</protein>
<dbReference type="PANTHER" id="PTHR47926:SF386">
    <property type="entry name" value="PENTATRICOPEPTIDE REPEAT-CONTAINING PROTEIN"/>
    <property type="match status" value="1"/>
</dbReference>
<organism evidence="4 5">
    <name type="scientific">Rhynchospora pubera</name>
    <dbReference type="NCBI Taxonomy" id="906938"/>
    <lineage>
        <taxon>Eukaryota</taxon>
        <taxon>Viridiplantae</taxon>
        <taxon>Streptophyta</taxon>
        <taxon>Embryophyta</taxon>
        <taxon>Tracheophyta</taxon>
        <taxon>Spermatophyta</taxon>
        <taxon>Magnoliopsida</taxon>
        <taxon>Liliopsida</taxon>
        <taxon>Poales</taxon>
        <taxon>Cyperaceae</taxon>
        <taxon>Cyperoideae</taxon>
        <taxon>Rhynchosporeae</taxon>
        <taxon>Rhynchospora</taxon>
    </lineage>
</organism>
<dbReference type="AlphaFoldDB" id="A0AAV8H9L8"/>
<feature type="repeat" description="PPR" evidence="3">
    <location>
        <begin position="615"/>
        <end position="649"/>
    </location>
</feature>
<feature type="repeat" description="PPR" evidence="3">
    <location>
        <begin position="479"/>
        <end position="513"/>
    </location>
</feature>
<dbReference type="NCBIfam" id="TIGR00756">
    <property type="entry name" value="PPR"/>
    <property type="match status" value="10"/>
</dbReference>
<evidence type="ECO:0000256" key="1">
    <source>
        <dbReference type="ARBA" id="ARBA00022737"/>
    </source>
</evidence>
<evidence type="ECO:0000256" key="3">
    <source>
        <dbReference type="PROSITE-ProRule" id="PRU00708"/>
    </source>
</evidence>
<feature type="repeat" description="PPR" evidence="3">
    <location>
        <begin position="514"/>
        <end position="548"/>
    </location>
</feature>
<accession>A0AAV8H9L8</accession>
<keyword evidence="2" id="KW-0809">Transit peptide</keyword>
<name>A0AAV8H9L8_9POAL</name>
<feature type="repeat" description="PPR" evidence="3">
    <location>
        <begin position="241"/>
        <end position="275"/>
    </location>
</feature>
<dbReference type="Pfam" id="PF20431">
    <property type="entry name" value="E_motif"/>
    <property type="match status" value="1"/>
</dbReference>
<proteinExistence type="predicted"/>
<dbReference type="Pfam" id="PF13041">
    <property type="entry name" value="PPR_2"/>
    <property type="match status" value="3"/>
</dbReference>
<dbReference type="FunFam" id="1.25.40.10:FF:000393">
    <property type="entry name" value="Pentatricopeptide repeat-containing protein At1g20230"/>
    <property type="match status" value="1"/>
</dbReference>
<dbReference type="PROSITE" id="PS51375">
    <property type="entry name" value="PPR"/>
    <property type="match status" value="10"/>
</dbReference>
<dbReference type="EMBL" id="JAMFTS010000001">
    <property type="protein sequence ID" value="KAJ4811943.1"/>
    <property type="molecule type" value="Genomic_DNA"/>
</dbReference>
<gene>
    <name evidence="4" type="ORF">LUZ62_024509</name>
</gene>
<feature type="repeat" description="PPR" evidence="3">
    <location>
        <begin position="205"/>
        <end position="235"/>
    </location>
</feature>
<reference evidence="4" key="1">
    <citation type="submission" date="2022-08" db="EMBL/GenBank/DDBJ databases">
        <authorList>
            <person name="Marques A."/>
        </authorList>
    </citation>
    <scope>NUCLEOTIDE SEQUENCE</scope>
    <source>
        <strain evidence="4">RhyPub2mFocal</strain>
        <tissue evidence="4">Leaves</tissue>
    </source>
</reference>
<dbReference type="InterPro" id="IPR046960">
    <property type="entry name" value="PPR_At4g14850-like_plant"/>
</dbReference>
<dbReference type="Gene3D" id="1.25.40.10">
    <property type="entry name" value="Tetratricopeptide repeat domain"/>
    <property type="match status" value="5"/>
</dbReference>
<feature type="repeat" description="PPR" evidence="3">
    <location>
        <begin position="174"/>
        <end position="204"/>
    </location>
</feature>
<feature type="repeat" description="PPR" evidence="3">
    <location>
        <begin position="342"/>
        <end position="376"/>
    </location>
</feature>
<comment type="caution">
    <text evidence="4">The sequence shown here is derived from an EMBL/GenBank/DDBJ whole genome shotgun (WGS) entry which is preliminary data.</text>
</comment>
<feature type="repeat" description="PPR" evidence="3">
    <location>
        <begin position="377"/>
        <end position="412"/>
    </location>
</feature>